<protein>
    <submittedName>
        <fullName evidence="1">Uncharacterized protein</fullName>
    </submittedName>
</protein>
<dbReference type="Proteomes" id="UP000265520">
    <property type="component" value="Unassembled WGS sequence"/>
</dbReference>
<evidence type="ECO:0000313" key="2">
    <source>
        <dbReference type="Proteomes" id="UP000265520"/>
    </source>
</evidence>
<proteinExistence type="predicted"/>
<dbReference type="AlphaFoldDB" id="A0A392V2V8"/>
<organism evidence="1 2">
    <name type="scientific">Trifolium medium</name>
    <dbReference type="NCBI Taxonomy" id="97028"/>
    <lineage>
        <taxon>Eukaryota</taxon>
        <taxon>Viridiplantae</taxon>
        <taxon>Streptophyta</taxon>
        <taxon>Embryophyta</taxon>
        <taxon>Tracheophyta</taxon>
        <taxon>Spermatophyta</taxon>
        <taxon>Magnoliopsida</taxon>
        <taxon>eudicotyledons</taxon>
        <taxon>Gunneridae</taxon>
        <taxon>Pentapetalae</taxon>
        <taxon>rosids</taxon>
        <taxon>fabids</taxon>
        <taxon>Fabales</taxon>
        <taxon>Fabaceae</taxon>
        <taxon>Papilionoideae</taxon>
        <taxon>50 kb inversion clade</taxon>
        <taxon>NPAAA clade</taxon>
        <taxon>Hologalegina</taxon>
        <taxon>IRL clade</taxon>
        <taxon>Trifolieae</taxon>
        <taxon>Trifolium</taxon>
    </lineage>
</organism>
<keyword evidence="2" id="KW-1185">Reference proteome</keyword>
<feature type="non-terminal residue" evidence="1">
    <location>
        <position position="1"/>
    </location>
</feature>
<comment type="caution">
    <text evidence="1">The sequence shown here is derived from an EMBL/GenBank/DDBJ whole genome shotgun (WGS) entry which is preliminary data.</text>
</comment>
<sequence length="39" mass="4247">VVKLEFGRDQGHFRGLRLKSGLGSLSESVAITRCCSPEI</sequence>
<evidence type="ECO:0000313" key="1">
    <source>
        <dbReference type="EMBL" id="MCI82628.1"/>
    </source>
</evidence>
<dbReference type="EMBL" id="LXQA011048219">
    <property type="protein sequence ID" value="MCI82628.1"/>
    <property type="molecule type" value="Genomic_DNA"/>
</dbReference>
<reference evidence="1 2" key="1">
    <citation type="journal article" date="2018" name="Front. Plant Sci.">
        <title>Red Clover (Trifolium pratense) and Zigzag Clover (T. medium) - A Picture of Genomic Similarities and Differences.</title>
        <authorList>
            <person name="Dluhosova J."/>
            <person name="Istvanek J."/>
            <person name="Nedelnik J."/>
            <person name="Repkova J."/>
        </authorList>
    </citation>
    <scope>NUCLEOTIDE SEQUENCE [LARGE SCALE GENOMIC DNA]</scope>
    <source>
        <strain evidence="2">cv. 10/8</strain>
        <tissue evidence="1">Leaf</tissue>
    </source>
</reference>
<accession>A0A392V2V8</accession>
<name>A0A392V2V8_9FABA</name>